<dbReference type="InterPro" id="IPR022409">
    <property type="entry name" value="PKD/Chitinase_dom"/>
</dbReference>
<dbReference type="InterPro" id="IPR000601">
    <property type="entry name" value="PKD_dom"/>
</dbReference>
<dbReference type="Proteomes" id="UP000008229">
    <property type="component" value="Chromosome"/>
</dbReference>
<protein>
    <submittedName>
        <fullName evidence="4">PKD domain containing protein</fullName>
    </submittedName>
</protein>
<evidence type="ECO:0000256" key="1">
    <source>
        <dbReference type="SAM" id="MobiDB-lite"/>
    </source>
</evidence>
<feature type="signal peptide" evidence="2">
    <location>
        <begin position="1"/>
        <end position="25"/>
    </location>
</feature>
<feature type="chain" id="PRO_5003043952" evidence="2">
    <location>
        <begin position="26"/>
        <end position="561"/>
    </location>
</feature>
<dbReference type="Pfam" id="PF18911">
    <property type="entry name" value="PKD_4"/>
    <property type="match status" value="1"/>
</dbReference>
<evidence type="ECO:0000313" key="4">
    <source>
        <dbReference type="EMBL" id="ADB52271.1"/>
    </source>
</evidence>
<dbReference type="EMBL" id="CP001854">
    <property type="protein sequence ID" value="ADB52271.1"/>
    <property type="molecule type" value="Genomic_DNA"/>
</dbReference>
<keyword evidence="2" id="KW-0732">Signal</keyword>
<dbReference type="STRING" id="469383.Cwoe_3854"/>
<dbReference type="PROSITE" id="PS50093">
    <property type="entry name" value="PKD"/>
    <property type="match status" value="1"/>
</dbReference>
<feature type="domain" description="PKD" evidence="3">
    <location>
        <begin position="312"/>
        <end position="371"/>
    </location>
</feature>
<feature type="region of interest" description="Disordered" evidence="1">
    <location>
        <begin position="354"/>
        <end position="445"/>
    </location>
</feature>
<dbReference type="KEGG" id="cwo:Cwoe_3854"/>
<feature type="compositionally biased region" description="Low complexity" evidence="1">
    <location>
        <begin position="354"/>
        <end position="373"/>
    </location>
</feature>
<sequence length="561" mass="57264" precursor="true">MRWFICALAAACVSAALLLPVPASAVVQGYAEPTYTKTSGNDAFWWRWTATTGGDANGNVNYTWYLCFRTYANGVLVEDSNGTSGPGTQNCTGSLRSGPSPSQADYAAMPFQTNTVLQDGTRYDMCASGFYLQPFIWKWDSTSACPWTIVDRNRPQLSVTVGGAAQYTRNPALPLRIDYADATSPPWAGAGGVASNWTCINRGAACSPSGAPNAACSTPADPASRTTFFSCTADVSAQLDGDWYVCAFAADGAVPDNPSGVNQFAQATSNNANLSGTTCGHIVLDRVAPSVTAAADATTVTVGQIVHFSATTSDASGVPGQVEWDFGDNTARGSGTSASHTYTQAGTYQAKASTADGAGNAGAGTVTITVQPAPGGGSGGPGTPPGAPTTPGTPRTPGAPTTPGTPSAPTNPAPGPGTVTQAPSPGAISEQSGGGGTQRTSVAGLSVTAPRRFKLTPSRRKLPLAFTVATPGAVDIALVRAGAVVARGGTSAHQAGTFGFSLKLPTRAKAGTYTLKIVFRPTGKTARTKTLRITVVRPKTKKKPAMARTAARLLQGVPLAR</sequence>
<feature type="compositionally biased region" description="Low complexity" evidence="1">
    <location>
        <begin position="389"/>
        <end position="408"/>
    </location>
</feature>
<accession>D3F2K5</accession>
<dbReference type="CDD" id="cd00146">
    <property type="entry name" value="PKD"/>
    <property type="match status" value="1"/>
</dbReference>
<evidence type="ECO:0000259" key="3">
    <source>
        <dbReference type="PROSITE" id="PS50093"/>
    </source>
</evidence>
<name>D3F2K5_CONWI</name>
<proteinExistence type="predicted"/>
<dbReference type="HOGENOM" id="CLU_485488_0_0_11"/>
<reference evidence="4 5" key="1">
    <citation type="journal article" date="2010" name="Stand. Genomic Sci.">
        <title>Complete genome sequence of Conexibacter woesei type strain (ID131577).</title>
        <authorList>
            <person name="Pukall R."/>
            <person name="Lapidus A."/>
            <person name="Glavina Del Rio T."/>
            <person name="Copeland A."/>
            <person name="Tice H."/>
            <person name="Cheng J.-F."/>
            <person name="Lucas S."/>
            <person name="Chen F."/>
            <person name="Nolan M."/>
            <person name="Bruce D."/>
            <person name="Goodwin L."/>
            <person name="Pitluck S."/>
            <person name="Mavromatis K."/>
            <person name="Ivanova N."/>
            <person name="Ovchinnikova G."/>
            <person name="Pati A."/>
            <person name="Chen A."/>
            <person name="Palaniappan K."/>
            <person name="Land M."/>
            <person name="Hauser L."/>
            <person name="Chang Y.-J."/>
            <person name="Jeffries C.D."/>
            <person name="Chain P."/>
            <person name="Meincke L."/>
            <person name="Sims D."/>
            <person name="Brettin T."/>
            <person name="Detter J.C."/>
            <person name="Rohde M."/>
            <person name="Goeker M."/>
            <person name="Bristow J."/>
            <person name="Eisen J.A."/>
            <person name="Markowitz V."/>
            <person name="Kyrpides N.C."/>
            <person name="Klenk H.-P."/>
            <person name="Hugenholtz P."/>
        </authorList>
    </citation>
    <scope>NUCLEOTIDE SEQUENCE [LARGE SCALE GENOMIC DNA]</scope>
    <source>
        <strain evidence="5">DSM 14684 / CIP 108061 / JCM 11494 / NBRC 100937 / ID131577</strain>
    </source>
</reference>
<dbReference type="InterPro" id="IPR035986">
    <property type="entry name" value="PKD_dom_sf"/>
</dbReference>
<reference evidence="5" key="2">
    <citation type="submission" date="2010-01" db="EMBL/GenBank/DDBJ databases">
        <title>The complete genome of Conexibacter woesei DSM 14684.</title>
        <authorList>
            <consortium name="US DOE Joint Genome Institute (JGI-PGF)"/>
            <person name="Lucas S."/>
            <person name="Copeland A."/>
            <person name="Lapidus A."/>
            <person name="Glavina del Rio T."/>
            <person name="Dalin E."/>
            <person name="Tice H."/>
            <person name="Bruce D."/>
            <person name="Goodwin L."/>
            <person name="Pitluck S."/>
            <person name="Kyrpides N."/>
            <person name="Mavromatis K."/>
            <person name="Ivanova N."/>
            <person name="Mikhailova N."/>
            <person name="Chertkov O."/>
            <person name="Brettin T."/>
            <person name="Detter J.C."/>
            <person name="Han C."/>
            <person name="Larimer F."/>
            <person name="Land M."/>
            <person name="Hauser L."/>
            <person name="Markowitz V."/>
            <person name="Cheng J.-F."/>
            <person name="Hugenholtz P."/>
            <person name="Woyke T."/>
            <person name="Wu D."/>
            <person name="Pukall R."/>
            <person name="Steenblock K."/>
            <person name="Schneider S."/>
            <person name="Klenk H.-P."/>
            <person name="Eisen J.A."/>
        </authorList>
    </citation>
    <scope>NUCLEOTIDE SEQUENCE [LARGE SCALE GENOMIC DNA]</scope>
    <source>
        <strain evidence="5">DSM 14684 / CIP 108061 / JCM 11494 / NBRC 100937 / ID131577</strain>
    </source>
</reference>
<dbReference type="InterPro" id="IPR013783">
    <property type="entry name" value="Ig-like_fold"/>
</dbReference>
<organism evidence="4 5">
    <name type="scientific">Conexibacter woesei (strain DSM 14684 / CCUG 47730 / CIP 108061 / JCM 11494 / NBRC 100937 / ID131577)</name>
    <dbReference type="NCBI Taxonomy" id="469383"/>
    <lineage>
        <taxon>Bacteria</taxon>
        <taxon>Bacillati</taxon>
        <taxon>Actinomycetota</taxon>
        <taxon>Thermoleophilia</taxon>
        <taxon>Solirubrobacterales</taxon>
        <taxon>Conexibacteraceae</taxon>
        <taxon>Conexibacter</taxon>
    </lineage>
</organism>
<dbReference type="SUPFAM" id="SSF49299">
    <property type="entry name" value="PKD domain"/>
    <property type="match status" value="1"/>
</dbReference>
<evidence type="ECO:0000256" key="2">
    <source>
        <dbReference type="SAM" id="SignalP"/>
    </source>
</evidence>
<dbReference type="GO" id="GO:0005975">
    <property type="term" value="P:carbohydrate metabolic process"/>
    <property type="evidence" value="ECO:0007669"/>
    <property type="project" value="UniProtKB-ARBA"/>
</dbReference>
<feature type="region of interest" description="Disordered" evidence="1">
    <location>
        <begin position="312"/>
        <end position="338"/>
    </location>
</feature>
<dbReference type="Gene3D" id="2.60.40.10">
    <property type="entry name" value="Immunoglobulins"/>
    <property type="match status" value="1"/>
</dbReference>
<evidence type="ECO:0000313" key="5">
    <source>
        <dbReference type="Proteomes" id="UP000008229"/>
    </source>
</evidence>
<gene>
    <name evidence="4" type="ordered locus">Cwoe_3854</name>
</gene>
<dbReference type="SMART" id="SM00089">
    <property type="entry name" value="PKD"/>
    <property type="match status" value="1"/>
</dbReference>
<feature type="region of interest" description="Disordered" evidence="1">
    <location>
        <begin position="82"/>
        <end position="102"/>
    </location>
</feature>
<dbReference type="eggNOG" id="COG3291">
    <property type="taxonomic scope" value="Bacteria"/>
</dbReference>
<keyword evidence="5" id="KW-1185">Reference proteome</keyword>
<dbReference type="AlphaFoldDB" id="D3F2K5"/>